<dbReference type="EMBL" id="JBHMBL010000001">
    <property type="protein sequence ID" value="MFB9641533.1"/>
    <property type="molecule type" value="Genomic_DNA"/>
</dbReference>
<dbReference type="RefSeq" id="WP_157423125.1">
    <property type="nucleotide sequence ID" value="NZ_BAAANI010000006.1"/>
</dbReference>
<feature type="transmembrane region" description="Helical" evidence="1">
    <location>
        <begin position="302"/>
        <end position="323"/>
    </location>
</feature>
<organism evidence="2 3">
    <name type="scientific">Agromyces lapidis</name>
    <dbReference type="NCBI Taxonomy" id="279574"/>
    <lineage>
        <taxon>Bacteria</taxon>
        <taxon>Bacillati</taxon>
        <taxon>Actinomycetota</taxon>
        <taxon>Actinomycetes</taxon>
        <taxon>Micrococcales</taxon>
        <taxon>Microbacteriaceae</taxon>
        <taxon>Agromyces</taxon>
    </lineage>
</organism>
<evidence type="ECO:0000256" key="1">
    <source>
        <dbReference type="SAM" id="Phobius"/>
    </source>
</evidence>
<keyword evidence="3" id="KW-1185">Reference proteome</keyword>
<keyword evidence="1" id="KW-1133">Transmembrane helix</keyword>
<feature type="transmembrane region" description="Helical" evidence="1">
    <location>
        <begin position="363"/>
        <end position="385"/>
    </location>
</feature>
<keyword evidence="1" id="KW-0812">Transmembrane</keyword>
<feature type="transmembrane region" description="Helical" evidence="1">
    <location>
        <begin position="41"/>
        <end position="62"/>
    </location>
</feature>
<feature type="transmembrane region" description="Helical" evidence="1">
    <location>
        <begin position="335"/>
        <end position="357"/>
    </location>
</feature>
<reference evidence="2 3" key="1">
    <citation type="submission" date="2024-09" db="EMBL/GenBank/DDBJ databases">
        <authorList>
            <person name="Sun Q."/>
            <person name="Mori K."/>
        </authorList>
    </citation>
    <scope>NUCLEOTIDE SEQUENCE [LARGE SCALE GENOMIC DNA]</scope>
    <source>
        <strain evidence="2 3">JCM 14321</strain>
    </source>
</reference>
<accession>A0ABV5SMG6</accession>
<name>A0ABV5SMG6_9MICO</name>
<evidence type="ECO:0000313" key="3">
    <source>
        <dbReference type="Proteomes" id="UP001589667"/>
    </source>
</evidence>
<sequence>MATKSLTFDIYGRDKTASKTMKGVGREAESLGKKFSGVAKGIGMAAAAGIAALTVAATAFAVESVKAFAEAEEQQRKLEDAFERFPALADTNIEAIRRMNSALAKKTRFDDDAIAVGQAQLAQYGLTGEQLKDLTPLLLDYAARTGKDLPTAAGDLGKALLGQGRALKDIGIDFKDTGTVAGNLAQLVAGLGSQVSGFAEKDAATAAGQLEILRNRFGEIQEKIGEALMPALGKLMDFFESDVMPGLEDFATWLADTGIPAVQEFGAWLGGNKDILGPAAIAIGGVTAAVWLLNAAMAANPVTWIAAAVIAVIALATAVTVFYEDIKKFIDENPWAGVVLAFIGGTAAIAFAINWIIREWDTLVAAFNQAGAVIGGIVSRIVGVVQGMASVVRSRVEDIVGFFRSIPSRIMAFFGGAGSWLVSAGRDLIGGFVDGIRSMLGSVGSAVGDVMSFVAGFFPHSPAKRGPFSGAGWRRVLEGGVALGEQFTTGLQSVTGGMAFGSIATATATPPRSVAGGPSIASVSAVPLSGMSISGRLEIGGDGFARLVDGRINSYDASSSRAQVQGFRP</sequence>
<evidence type="ECO:0000313" key="2">
    <source>
        <dbReference type="EMBL" id="MFB9641533.1"/>
    </source>
</evidence>
<evidence type="ECO:0008006" key="4">
    <source>
        <dbReference type="Google" id="ProtNLM"/>
    </source>
</evidence>
<dbReference type="Proteomes" id="UP001589667">
    <property type="component" value="Unassembled WGS sequence"/>
</dbReference>
<feature type="transmembrane region" description="Helical" evidence="1">
    <location>
        <begin position="275"/>
        <end position="296"/>
    </location>
</feature>
<keyword evidence="1" id="KW-0472">Membrane</keyword>
<gene>
    <name evidence="2" type="ORF">ACFFQV_04420</name>
</gene>
<proteinExistence type="predicted"/>
<comment type="caution">
    <text evidence="2">The sequence shown here is derived from an EMBL/GenBank/DDBJ whole genome shotgun (WGS) entry which is preliminary data.</text>
</comment>
<protein>
    <recommendedName>
        <fullName evidence="4">Tape measure protein</fullName>
    </recommendedName>
</protein>